<proteinExistence type="predicted"/>
<gene>
    <name evidence="1" type="ORF">GPAL_0819</name>
</gene>
<keyword evidence="2" id="KW-1185">Reference proteome</keyword>
<evidence type="ECO:0000313" key="1">
    <source>
        <dbReference type="EMBL" id="GAC27699.1"/>
    </source>
</evidence>
<comment type="caution">
    <text evidence="1">The sequence shown here is derived from an EMBL/GenBank/DDBJ whole genome shotgun (WGS) entry which is preliminary data.</text>
</comment>
<dbReference type="AlphaFoldDB" id="K6Y4I3"/>
<reference evidence="2" key="1">
    <citation type="journal article" date="2014" name="Environ. Microbiol.">
        <title>Comparative genomics of the marine bacterial genus Glaciecola reveals the high degree of genomic diversity and genomic characteristic for cold adaptation.</title>
        <authorList>
            <person name="Qin Q.L."/>
            <person name="Xie B.B."/>
            <person name="Yu Y."/>
            <person name="Shu Y.L."/>
            <person name="Rong J.C."/>
            <person name="Zhang Y.J."/>
            <person name="Zhao D.L."/>
            <person name="Chen X.L."/>
            <person name="Zhang X.Y."/>
            <person name="Chen B."/>
            <person name="Zhou B.C."/>
            <person name="Zhang Y.Z."/>
        </authorList>
    </citation>
    <scope>NUCLEOTIDE SEQUENCE [LARGE SCALE GENOMIC DNA]</scope>
    <source>
        <strain evidence="2">ACAM 615</strain>
    </source>
</reference>
<name>K6Y4I3_9ALTE</name>
<accession>K6Y4I3</accession>
<sequence length="41" mass="4594">MFGNCLAQDDVSVRIFANATTLFRQKKSHDIVTLYFTPGST</sequence>
<evidence type="ECO:0000313" key="2">
    <source>
        <dbReference type="Proteomes" id="UP000006251"/>
    </source>
</evidence>
<organism evidence="1 2">
    <name type="scientific">Brumicola pallidula DSM 14239 = ACAM 615</name>
    <dbReference type="NCBI Taxonomy" id="1121922"/>
    <lineage>
        <taxon>Bacteria</taxon>
        <taxon>Pseudomonadati</taxon>
        <taxon>Pseudomonadota</taxon>
        <taxon>Gammaproteobacteria</taxon>
        <taxon>Alteromonadales</taxon>
        <taxon>Alteromonadaceae</taxon>
        <taxon>Brumicola</taxon>
    </lineage>
</organism>
<protein>
    <submittedName>
        <fullName evidence="1">Uncharacterized protein</fullName>
    </submittedName>
</protein>
<dbReference type="EMBL" id="BAEQ01000015">
    <property type="protein sequence ID" value="GAC27699.1"/>
    <property type="molecule type" value="Genomic_DNA"/>
</dbReference>
<dbReference type="Proteomes" id="UP000006251">
    <property type="component" value="Unassembled WGS sequence"/>
</dbReference>